<dbReference type="RefSeq" id="XP_009539027.1">
    <property type="nucleotide sequence ID" value="XM_009540732.1"/>
</dbReference>
<proteinExistence type="predicted"/>
<dbReference type="EMBL" id="JH159166">
    <property type="protein sequence ID" value="EGZ05496.1"/>
    <property type="molecule type" value="Genomic_DNA"/>
</dbReference>
<dbReference type="PANTHER" id="PTHR46586:SF3">
    <property type="entry name" value="ANKYRIN REPEAT-CONTAINING PROTEIN"/>
    <property type="match status" value="1"/>
</dbReference>
<dbReference type="PANTHER" id="PTHR46586">
    <property type="entry name" value="ANKYRIN REPEAT-CONTAINING PROTEIN"/>
    <property type="match status" value="1"/>
</dbReference>
<evidence type="ECO:0000313" key="2">
    <source>
        <dbReference type="Proteomes" id="UP000002640"/>
    </source>
</evidence>
<sequence>ISDFLGPSPFLSLSDACKYGSIPLLDWIWDSSCTRAADRNPGWTLTNYLRSDPHYQNHQFAKSLEAAASRGDVAMMEWLFAHFPGCEAPEAVAYGAKEKGYLRVLHCLLAHKSPPYFAGRDSIEIGEGTVHISDTTTFWTDAAIKTATENGELVAIKHALALGDFQLAEQILPIGRCLLDYAAGCPTAGMINWMLDCGYLRRDEALAASALPNLARCGHLDLAQQVVLLHSPFPGDIEHWETHWAHAIYEAGICGQNAILRWLVEPPMGMKTLEQLSNSNLFSVAANRGHVDTMDYLYKQGLVCNFREVMREAINGGQANSVKWLLSNHSFDTESISSLNAIHWIAEHGHLEGCTVRAMNWAAQSGHLDVLQWLDSNRSE</sequence>
<feature type="non-terminal residue" evidence="1">
    <location>
        <position position="1"/>
    </location>
</feature>
<dbReference type="GeneID" id="20653061"/>
<keyword evidence="2" id="KW-1185">Reference proteome</keyword>
<dbReference type="InterPro" id="IPR036770">
    <property type="entry name" value="Ankyrin_rpt-contain_sf"/>
</dbReference>
<dbReference type="OMA" id="ETHWAHA"/>
<dbReference type="InParanoid" id="G5AFY0"/>
<name>G5AFY0_PHYSP</name>
<evidence type="ECO:0008006" key="3">
    <source>
        <dbReference type="Google" id="ProtNLM"/>
    </source>
</evidence>
<dbReference type="KEGG" id="psoj:PHYSODRAFT_455353"/>
<dbReference type="InterPro" id="IPR052050">
    <property type="entry name" value="SecEffector_AnkRepeat"/>
</dbReference>
<organism evidence="1 2">
    <name type="scientific">Phytophthora sojae (strain P6497)</name>
    <name type="common">Soybean stem and root rot agent</name>
    <name type="synonym">Phytophthora megasperma f. sp. glycines</name>
    <dbReference type="NCBI Taxonomy" id="1094619"/>
    <lineage>
        <taxon>Eukaryota</taxon>
        <taxon>Sar</taxon>
        <taxon>Stramenopiles</taxon>
        <taxon>Oomycota</taxon>
        <taxon>Peronosporomycetes</taxon>
        <taxon>Peronosporales</taxon>
        <taxon>Peronosporaceae</taxon>
        <taxon>Phytophthora</taxon>
    </lineage>
</organism>
<gene>
    <name evidence="1" type="ORF">PHYSODRAFT_455353</name>
</gene>
<evidence type="ECO:0000313" key="1">
    <source>
        <dbReference type="EMBL" id="EGZ05496.1"/>
    </source>
</evidence>
<dbReference type="AlphaFoldDB" id="G5AFY0"/>
<accession>G5AFY0</accession>
<protein>
    <recommendedName>
        <fullName evidence="3">Ankyrin repeat protein</fullName>
    </recommendedName>
</protein>
<dbReference type="Proteomes" id="UP000002640">
    <property type="component" value="Unassembled WGS sequence"/>
</dbReference>
<dbReference type="SMR" id="G5AFY0"/>
<reference evidence="1 2" key="1">
    <citation type="journal article" date="2006" name="Science">
        <title>Phytophthora genome sequences uncover evolutionary origins and mechanisms of pathogenesis.</title>
        <authorList>
            <person name="Tyler B.M."/>
            <person name="Tripathy S."/>
            <person name="Zhang X."/>
            <person name="Dehal P."/>
            <person name="Jiang R.H."/>
            <person name="Aerts A."/>
            <person name="Arredondo F.D."/>
            <person name="Baxter L."/>
            <person name="Bensasson D."/>
            <person name="Beynon J.L."/>
            <person name="Chapman J."/>
            <person name="Damasceno C.M."/>
            <person name="Dorrance A.E."/>
            <person name="Dou D."/>
            <person name="Dickerman A.W."/>
            <person name="Dubchak I.L."/>
            <person name="Garbelotto M."/>
            <person name="Gijzen M."/>
            <person name="Gordon S.G."/>
            <person name="Govers F."/>
            <person name="Grunwald N.J."/>
            <person name="Huang W."/>
            <person name="Ivors K.L."/>
            <person name="Jones R.W."/>
            <person name="Kamoun S."/>
            <person name="Krampis K."/>
            <person name="Lamour K.H."/>
            <person name="Lee M.K."/>
            <person name="McDonald W.H."/>
            <person name="Medina M."/>
            <person name="Meijer H.J."/>
            <person name="Nordberg E.K."/>
            <person name="Maclean D.J."/>
            <person name="Ospina-Giraldo M.D."/>
            <person name="Morris P.F."/>
            <person name="Phuntumart V."/>
            <person name="Putnam N.H."/>
            <person name="Rash S."/>
            <person name="Rose J.K."/>
            <person name="Sakihama Y."/>
            <person name="Salamov A.A."/>
            <person name="Savidor A."/>
            <person name="Scheuring C.F."/>
            <person name="Smith B.M."/>
            <person name="Sobral B.W."/>
            <person name="Terry A."/>
            <person name="Torto-Alalibo T.A."/>
            <person name="Win J."/>
            <person name="Xu Z."/>
            <person name="Zhang H."/>
            <person name="Grigoriev I.V."/>
            <person name="Rokhsar D.S."/>
            <person name="Boore J.L."/>
        </authorList>
    </citation>
    <scope>NUCLEOTIDE SEQUENCE [LARGE SCALE GENOMIC DNA]</scope>
    <source>
        <strain evidence="1 2">P6497</strain>
    </source>
</reference>
<dbReference type="Gene3D" id="1.25.40.20">
    <property type="entry name" value="Ankyrin repeat-containing domain"/>
    <property type="match status" value="1"/>
</dbReference>
<feature type="non-terminal residue" evidence="1">
    <location>
        <position position="380"/>
    </location>
</feature>
<dbReference type="SUPFAM" id="SSF48403">
    <property type="entry name" value="Ankyrin repeat"/>
    <property type="match status" value="1"/>
</dbReference>